<dbReference type="InterPro" id="IPR058512">
    <property type="entry name" value="DUF8199"/>
</dbReference>
<dbReference type="Pfam" id="PF26622">
    <property type="entry name" value="DUF8199"/>
    <property type="match status" value="1"/>
</dbReference>
<reference evidence="1" key="1">
    <citation type="submission" date="2022-11" db="EMBL/GenBank/DDBJ databases">
        <title>The characterization of three novel Bacteroidetes species and genomic analysis of their roles in tidal elemental geochemical cycles.</title>
        <authorList>
            <person name="Ma K.-J."/>
        </authorList>
    </citation>
    <scope>NUCLEOTIDE SEQUENCE</scope>
    <source>
        <strain evidence="1">M415</strain>
    </source>
</reference>
<dbReference type="InterPro" id="IPR058060">
    <property type="entry name" value="HYC_CC_PP"/>
</dbReference>
<dbReference type="Proteomes" id="UP001207116">
    <property type="component" value="Unassembled WGS sequence"/>
</dbReference>
<evidence type="ECO:0000313" key="1">
    <source>
        <dbReference type="EMBL" id="MCX2720344.1"/>
    </source>
</evidence>
<sequence>MVLFSTLSFTVDMHYCGRTLVDFSLDQADNCLMKSLMPEDSSACESMKKMRCCTDVEITFEGQDELKMNFDQLTLNQQVFIVAYAYTFIDLLQPAEENRIPFDGYPPPILVQDIQVLYETFLI</sequence>
<comment type="caution">
    <text evidence="1">The sequence shown here is derived from an EMBL/GenBank/DDBJ whole genome shotgun (WGS) entry which is preliminary data.</text>
</comment>
<name>A0AAE3SP56_9FLAO</name>
<organism evidence="1 2">
    <name type="scientific">Lentiprolixibacter aurantiacus</name>
    <dbReference type="NCBI Taxonomy" id="2993939"/>
    <lineage>
        <taxon>Bacteria</taxon>
        <taxon>Pseudomonadati</taxon>
        <taxon>Bacteroidota</taxon>
        <taxon>Flavobacteriia</taxon>
        <taxon>Flavobacteriales</taxon>
        <taxon>Flavobacteriaceae</taxon>
        <taxon>Lentiprolixibacter</taxon>
    </lineage>
</organism>
<dbReference type="EMBL" id="JAPFQP010000004">
    <property type="protein sequence ID" value="MCX2720344.1"/>
    <property type="molecule type" value="Genomic_DNA"/>
</dbReference>
<accession>A0AAE3SP56</accession>
<dbReference type="AlphaFoldDB" id="A0AAE3SP56"/>
<proteinExistence type="predicted"/>
<keyword evidence="2" id="KW-1185">Reference proteome</keyword>
<dbReference type="NCBIfam" id="NF047658">
    <property type="entry name" value="HYC_CC_PP"/>
    <property type="match status" value="1"/>
</dbReference>
<evidence type="ECO:0000313" key="2">
    <source>
        <dbReference type="Proteomes" id="UP001207116"/>
    </source>
</evidence>
<protein>
    <submittedName>
        <fullName evidence="1">Uncharacterized protein</fullName>
    </submittedName>
</protein>
<gene>
    <name evidence="1" type="ORF">OO016_12080</name>
</gene>